<proteinExistence type="predicted"/>
<name>A0A9W9TUP4_PENCI</name>
<gene>
    <name evidence="2" type="ORF">N7469_000423</name>
</gene>
<reference evidence="2" key="1">
    <citation type="submission" date="2022-11" db="EMBL/GenBank/DDBJ databases">
        <authorList>
            <person name="Petersen C."/>
        </authorList>
    </citation>
    <scope>NUCLEOTIDE SEQUENCE</scope>
    <source>
        <strain evidence="2">IBT 23319</strain>
    </source>
</reference>
<dbReference type="Proteomes" id="UP001147733">
    <property type="component" value="Unassembled WGS sequence"/>
</dbReference>
<comment type="caution">
    <text evidence="2">The sequence shown here is derived from an EMBL/GenBank/DDBJ whole genome shotgun (WGS) entry which is preliminary data.</text>
</comment>
<evidence type="ECO:0000313" key="3">
    <source>
        <dbReference type="Proteomes" id="UP001147733"/>
    </source>
</evidence>
<sequence>MISAGPMFLTMVVKEYLLEQHSLPSNTTGIVEEATLVPYITDLQSGTWHRADAKILMWIGERPWVWFVLGTLVLVVSLYIIDQLILLVYARFRGFPSEFSVIKSHKKA</sequence>
<dbReference type="OrthoDB" id="3647at2759"/>
<keyword evidence="1" id="KW-0812">Transmembrane</keyword>
<dbReference type="EMBL" id="JAPQKT010000001">
    <property type="protein sequence ID" value="KAJ5242096.1"/>
    <property type="molecule type" value="Genomic_DNA"/>
</dbReference>
<reference evidence="2" key="2">
    <citation type="journal article" date="2023" name="IMA Fungus">
        <title>Comparative genomic study of the Penicillium genus elucidates a diverse pangenome and 15 lateral gene transfer events.</title>
        <authorList>
            <person name="Petersen C."/>
            <person name="Sorensen T."/>
            <person name="Nielsen M.R."/>
            <person name="Sondergaard T.E."/>
            <person name="Sorensen J.L."/>
            <person name="Fitzpatrick D.A."/>
            <person name="Frisvad J.C."/>
            <person name="Nielsen K.L."/>
        </authorList>
    </citation>
    <scope>NUCLEOTIDE SEQUENCE</scope>
    <source>
        <strain evidence="2">IBT 23319</strain>
    </source>
</reference>
<keyword evidence="3" id="KW-1185">Reference proteome</keyword>
<evidence type="ECO:0000313" key="2">
    <source>
        <dbReference type="EMBL" id="KAJ5242096.1"/>
    </source>
</evidence>
<organism evidence="2 3">
    <name type="scientific">Penicillium citrinum</name>
    <dbReference type="NCBI Taxonomy" id="5077"/>
    <lineage>
        <taxon>Eukaryota</taxon>
        <taxon>Fungi</taxon>
        <taxon>Dikarya</taxon>
        <taxon>Ascomycota</taxon>
        <taxon>Pezizomycotina</taxon>
        <taxon>Eurotiomycetes</taxon>
        <taxon>Eurotiomycetidae</taxon>
        <taxon>Eurotiales</taxon>
        <taxon>Aspergillaceae</taxon>
        <taxon>Penicillium</taxon>
    </lineage>
</organism>
<dbReference type="GeneID" id="81378510"/>
<dbReference type="AlphaFoldDB" id="A0A9W9TUP4"/>
<keyword evidence="1" id="KW-1133">Transmembrane helix</keyword>
<protein>
    <submittedName>
        <fullName evidence="2">Uncharacterized protein</fullName>
    </submittedName>
</protein>
<feature type="transmembrane region" description="Helical" evidence="1">
    <location>
        <begin position="64"/>
        <end position="90"/>
    </location>
</feature>
<keyword evidence="1" id="KW-0472">Membrane</keyword>
<accession>A0A9W9TUP4</accession>
<evidence type="ECO:0000256" key="1">
    <source>
        <dbReference type="SAM" id="Phobius"/>
    </source>
</evidence>
<dbReference type="RefSeq" id="XP_056505100.1">
    <property type="nucleotide sequence ID" value="XM_056639343.1"/>
</dbReference>